<dbReference type="InterPro" id="IPR002528">
    <property type="entry name" value="MATE_fam"/>
</dbReference>
<dbReference type="InterPro" id="IPR045069">
    <property type="entry name" value="MATE_euk"/>
</dbReference>
<dbReference type="GO" id="GO:1990961">
    <property type="term" value="P:xenobiotic detoxification by transmembrane export across the plasma membrane"/>
    <property type="evidence" value="ECO:0007669"/>
    <property type="project" value="InterPro"/>
</dbReference>
<feature type="transmembrane region" description="Helical" evidence="6">
    <location>
        <begin position="388"/>
        <end position="411"/>
    </location>
</feature>
<feature type="transmembrane region" description="Helical" evidence="6">
    <location>
        <begin position="62"/>
        <end position="79"/>
    </location>
</feature>
<dbReference type="Proteomes" id="UP001108240">
    <property type="component" value="Unplaced"/>
</dbReference>
<feature type="transmembrane region" description="Helical" evidence="6">
    <location>
        <begin position="166"/>
        <end position="186"/>
    </location>
</feature>
<dbReference type="GO" id="GO:0015297">
    <property type="term" value="F:antiporter activity"/>
    <property type="evidence" value="ECO:0007669"/>
    <property type="project" value="InterPro"/>
</dbReference>
<evidence type="ECO:0000256" key="3">
    <source>
        <dbReference type="ARBA" id="ARBA00022692"/>
    </source>
</evidence>
<feature type="transmembrane region" description="Helical" evidence="6">
    <location>
        <begin position="198"/>
        <end position="216"/>
    </location>
</feature>
<name>A0A8C1FQD5_CYPCA</name>
<feature type="transmembrane region" description="Helical" evidence="6">
    <location>
        <begin position="447"/>
        <end position="468"/>
    </location>
</feature>
<keyword evidence="8" id="KW-1185">Reference proteome</keyword>
<feature type="transmembrane region" description="Helical" evidence="6">
    <location>
        <begin position="85"/>
        <end position="107"/>
    </location>
</feature>
<dbReference type="AlphaFoldDB" id="A0A8C1FQD5"/>
<dbReference type="GO" id="GO:0042910">
    <property type="term" value="F:xenobiotic transmembrane transporter activity"/>
    <property type="evidence" value="ECO:0007669"/>
    <property type="project" value="InterPro"/>
</dbReference>
<feature type="transmembrane region" description="Helical" evidence="6">
    <location>
        <begin position="423"/>
        <end position="441"/>
    </location>
</feature>
<feature type="transmembrane region" description="Helical" evidence="6">
    <location>
        <begin position="348"/>
        <end position="376"/>
    </location>
</feature>
<evidence type="ECO:0000256" key="4">
    <source>
        <dbReference type="ARBA" id="ARBA00022989"/>
    </source>
</evidence>
<feature type="transmembrane region" description="Helical" evidence="6">
    <location>
        <begin position="127"/>
        <end position="146"/>
    </location>
</feature>
<organism evidence="7 8">
    <name type="scientific">Cyprinus carpio carpio</name>
    <dbReference type="NCBI Taxonomy" id="630221"/>
    <lineage>
        <taxon>Eukaryota</taxon>
        <taxon>Metazoa</taxon>
        <taxon>Chordata</taxon>
        <taxon>Craniata</taxon>
        <taxon>Vertebrata</taxon>
        <taxon>Euteleostomi</taxon>
        <taxon>Actinopterygii</taxon>
        <taxon>Neopterygii</taxon>
        <taxon>Teleostei</taxon>
        <taxon>Ostariophysi</taxon>
        <taxon>Cypriniformes</taxon>
        <taxon>Cyprinidae</taxon>
        <taxon>Cyprininae</taxon>
        <taxon>Cyprinus</taxon>
    </lineage>
</organism>
<dbReference type="NCBIfam" id="TIGR00797">
    <property type="entry name" value="matE"/>
    <property type="match status" value="1"/>
</dbReference>
<dbReference type="GO" id="GO:0016020">
    <property type="term" value="C:membrane"/>
    <property type="evidence" value="ECO:0007669"/>
    <property type="project" value="UniProtKB-SubCell"/>
</dbReference>
<reference evidence="7" key="2">
    <citation type="submission" date="2025-09" db="UniProtKB">
        <authorList>
            <consortium name="Ensembl"/>
        </authorList>
    </citation>
    <scope>IDENTIFICATION</scope>
</reference>
<comment type="subcellular location">
    <subcellularLocation>
        <location evidence="1">Membrane</location>
        <topology evidence="1">Multi-pass membrane protein</topology>
    </subcellularLocation>
</comment>
<accession>A0A8C1FQD5</accession>
<comment type="similarity">
    <text evidence="2 6">Belongs to the multi antimicrobial extrusion (MATE) (TC 2.A.66.1) family.</text>
</comment>
<proteinExistence type="inferred from homology"/>
<dbReference type="PANTHER" id="PTHR11206">
    <property type="entry name" value="MULTIDRUG RESISTANCE PROTEIN"/>
    <property type="match status" value="1"/>
</dbReference>
<keyword evidence="5 6" id="KW-0472">Membrane</keyword>
<dbReference type="GeneTree" id="ENSGT00940000163922"/>
<evidence type="ECO:0000256" key="5">
    <source>
        <dbReference type="ARBA" id="ARBA00023136"/>
    </source>
</evidence>
<accession>A0A8C1MP90</accession>
<sequence>MDKAGMPEACGPLASHEQITEATAPSSKLFRCSCVRRWVPLAYREELYHVLRLSGPLLISRILNFLLPFVITIFCGHLGNAELAGYALASATINVTTTATGCGLALACDTLVSQTFGSKNLKRVGEILQRSILILLLFCLPCWAILINAESILLTLKQEQEVARIAQLYVMAFLPAVPVSITTCFYKNNTTGIILPQMYTAVAANVLNLATNYILLHSMKLGVMGSAAANSISQISICLLLFAYIRWKKLHVDTWGGWSTAALQEWGSYMKLAIPSTLMLCFEWWVYEIGGFLAGMLGEVDLAAQHVLLEVGAITYMFPLGVHAAACVRVGNALGAGDTNRALITSKVTLMISGVLAVLQGIVMGSSKSVVGYIFTSDESIVKIVSEILTLYVFLQFFDALVCVCSGILLGAGKQKIAALSNLICYYCIGLPVGISLMFLAELRILGLWLGLLICVIIQTCFFTTLIFKLNWKKVTEKAQKRAGKHAKVVCVQKAPSIRQSVFDTLVSEGQNNDEPEVVGYVQVSTQEQSKLVMVSEYGETQPKTLLSTNQLVLRRGLTLLTTVLILIAGVAVHVACPLPEPLSPHQSNLTMDSRIFSTSNIFHNTTMS</sequence>
<evidence type="ECO:0000256" key="1">
    <source>
        <dbReference type="ARBA" id="ARBA00004141"/>
    </source>
</evidence>
<feature type="transmembrane region" description="Helical" evidence="6">
    <location>
        <begin position="268"/>
        <end position="287"/>
    </location>
</feature>
<dbReference type="CDD" id="cd13132">
    <property type="entry name" value="MATE_eukaryotic"/>
    <property type="match status" value="1"/>
</dbReference>
<keyword evidence="3 6" id="KW-0812">Transmembrane</keyword>
<evidence type="ECO:0000256" key="2">
    <source>
        <dbReference type="ARBA" id="ARBA00010199"/>
    </source>
</evidence>
<protein>
    <recommendedName>
        <fullName evidence="6">Multidrug and toxin extrusion protein</fullName>
    </recommendedName>
</protein>
<evidence type="ECO:0000256" key="6">
    <source>
        <dbReference type="RuleBase" id="RU004914"/>
    </source>
</evidence>
<feature type="transmembrane region" description="Helical" evidence="6">
    <location>
        <begin position="558"/>
        <end position="576"/>
    </location>
</feature>
<dbReference type="Pfam" id="PF01554">
    <property type="entry name" value="MatE"/>
    <property type="match status" value="2"/>
</dbReference>
<evidence type="ECO:0000313" key="7">
    <source>
        <dbReference type="Ensembl" id="ENSCCRP00000096241.2"/>
    </source>
</evidence>
<feature type="transmembrane region" description="Helical" evidence="6">
    <location>
        <begin position="307"/>
        <end position="328"/>
    </location>
</feature>
<evidence type="ECO:0000313" key="8">
    <source>
        <dbReference type="Proteomes" id="UP001108240"/>
    </source>
</evidence>
<dbReference type="Ensembl" id="ENSCCRT00000104446.2">
    <property type="protein sequence ID" value="ENSCCRP00000096241.2"/>
    <property type="gene ID" value="ENSCCRG00000035022.2"/>
</dbReference>
<feature type="transmembrane region" description="Helical" evidence="6">
    <location>
        <begin position="228"/>
        <end position="247"/>
    </location>
</feature>
<keyword evidence="4 6" id="KW-1133">Transmembrane helix</keyword>
<reference evidence="7" key="1">
    <citation type="submission" date="2025-08" db="UniProtKB">
        <authorList>
            <consortium name="Ensembl"/>
        </authorList>
    </citation>
    <scope>IDENTIFICATION</scope>
</reference>